<comment type="caution">
    <text evidence="1">The sequence shown here is derived from an EMBL/GenBank/DDBJ whole genome shotgun (WGS) entry which is preliminary data.</text>
</comment>
<protein>
    <submittedName>
        <fullName evidence="1">Uncharacterized protein</fullName>
    </submittedName>
</protein>
<dbReference type="Proteomes" id="UP000518878">
    <property type="component" value="Unassembled WGS sequence"/>
</dbReference>
<dbReference type="EMBL" id="JAAQTL010000001">
    <property type="protein sequence ID" value="NID14372.1"/>
    <property type="molecule type" value="Genomic_DNA"/>
</dbReference>
<dbReference type="RefSeq" id="WP_166698089.1">
    <property type="nucleotide sequence ID" value="NZ_JAAQTL010000001.1"/>
</dbReference>
<sequence length="68" mass="7448">MIERLRAAWAALRGGLVLSGHGWVVVYVTPLNTSATRWDGLTIEDAAKLLYQGGDALVDRIYGHTTIH</sequence>
<evidence type="ECO:0000313" key="2">
    <source>
        <dbReference type="Proteomes" id="UP000518878"/>
    </source>
</evidence>
<accession>A0A7X5TPD5</accession>
<organism evidence="1 2">
    <name type="scientific">Luteibacter yeojuensis</name>
    <dbReference type="NCBI Taxonomy" id="345309"/>
    <lineage>
        <taxon>Bacteria</taxon>
        <taxon>Pseudomonadati</taxon>
        <taxon>Pseudomonadota</taxon>
        <taxon>Gammaproteobacteria</taxon>
        <taxon>Lysobacterales</taxon>
        <taxon>Rhodanobacteraceae</taxon>
        <taxon>Luteibacter</taxon>
    </lineage>
</organism>
<dbReference type="AlphaFoldDB" id="A0A7X5TPD5"/>
<proteinExistence type="predicted"/>
<evidence type="ECO:0000313" key="1">
    <source>
        <dbReference type="EMBL" id="NID14372.1"/>
    </source>
</evidence>
<reference evidence="1 2" key="1">
    <citation type="journal article" date="2006" name="Int. J. Syst. Evol. Microbiol.">
        <title>Dyella yeojuensis sp. nov., isolated from greenhouse soil in Korea.</title>
        <authorList>
            <person name="Kim B.Y."/>
            <person name="Weon H.Y."/>
            <person name="Lee K.H."/>
            <person name="Seok S.J."/>
            <person name="Kwon S.W."/>
            <person name="Go S.J."/>
            <person name="Stackebrandt E."/>
        </authorList>
    </citation>
    <scope>NUCLEOTIDE SEQUENCE [LARGE SCALE GENOMIC DNA]</scope>
    <source>
        <strain evidence="1 2">DSM 17673</strain>
    </source>
</reference>
<keyword evidence="2" id="KW-1185">Reference proteome</keyword>
<gene>
    <name evidence="1" type="ORF">HBF32_02710</name>
</gene>
<name>A0A7X5TPD5_9GAMM</name>